<keyword evidence="3" id="KW-0133">Cell shape</keyword>
<dbReference type="UniPathway" id="UPA00219"/>
<dbReference type="AlphaFoldDB" id="A0A0W8G031"/>
<dbReference type="GO" id="GO:0008360">
    <property type="term" value="P:regulation of cell shape"/>
    <property type="evidence" value="ECO:0007669"/>
    <property type="project" value="UniProtKB-KW"/>
</dbReference>
<dbReference type="GO" id="GO:0071555">
    <property type="term" value="P:cell wall organization"/>
    <property type="evidence" value="ECO:0007669"/>
    <property type="project" value="UniProtKB-KW"/>
</dbReference>
<keyword evidence="2" id="KW-0808">Transferase</keyword>
<dbReference type="PROSITE" id="PS52029">
    <property type="entry name" value="LD_TPASE"/>
    <property type="match status" value="1"/>
</dbReference>
<keyword evidence="4" id="KW-0573">Peptidoglycan synthesis</keyword>
<evidence type="ECO:0000256" key="4">
    <source>
        <dbReference type="ARBA" id="ARBA00022984"/>
    </source>
</evidence>
<dbReference type="InterPro" id="IPR005490">
    <property type="entry name" value="LD_TPept_cat_dom"/>
</dbReference>
<dbReference type="InterPro" id="IPR038063">
    <property type="entry name" value="Transpep_catalytic_dom"/>
</dbReference>
<dbReference type="GO" id="GO:0016740">
    <property type="term" value="F:transferase activity"/>
    <property type="evidence" value="ECO:0007669"/>
    <property type="project" value="UniProtKB-KW"/>
</dbReference>
<evidence type="ECO:0000256" key="1">
    <source>
        <dbReference type="ARBA" id="ARBA00004752"/>
    </source>
</evidence>
<evidence type="ECO:0000313" key="7">
    <source>
        <dbReference type="EMBL" id="KUG26386.1"/>
    </source>
</evidence>
<dbReference type="CDD" id="cd16913">
    <property type="entry name" value="YkuD_like"/>
    <property type="match status" value="1"/>
</dbReference>
<dbReference type="SUPFAM" id="SSF141523">
    <property type="entry name" value="L,D-transpeptidase catalytic domain-like"/>
    <property type="match status" value="1"/>
</dbReference>
<evidence type="ECO:0000259" key="6">
    <source>
        <dbReference type="PROSITE" id="PS52029"/>
    </source>
</evidence>
<evidence type="ECO:0000256" key="3">
    <source>
        <dbReference type="ARBA" id="ARBA00022960"/>
    </source>
</evidence>
<comment type="caution">
    <text evidence="7">The sequence shown here is derived from an EMBL/GenBank/DDBJ whole genome shotgun (WGS) entry which is preliminary data.</text>
</comment>
<organism evidence="7">
    <name type="scientific">hydrocarbon metagenome</name>
    <dbReference type="NCBI Taxonomy" id="938273"/>
    <lineage>
        <taxon>unclassified sequences</taxon>
        <taxon>metagenomes</taxon>
        <taxon>ecological metagenomes</taxon>
    </lineage>
</organism>
<name>A0A0W8G031_9ZZZZ</name>
<feature type="domain" description="L,D-TPase catalytic" evidence="6">
    <location>
        <begin position="21"/>
        <end position="178"/>
    </location>
</feature>
<dbReference type="Pfam" id="PF03734">
    <property type="entry name" value="YkuD"/>
    <property type="match status" value="1"/>
</dbReference>
<evidence type="ECO:0000256" key="2">
    <source>
        <dbReference type="ARBA" id="ARBA00022679"/>
    </source>
</evidence>
<comment type="pathway">
    <text evidence="1">Cell wall biogenesis; peptidoglycan biosynthesis.</text>
</comment>
<keyword evidence="5" id="KW-0961">Cell wall biogenesis/degradation</keyword>
<dbReference type="GO" id="GO:0009252">
    <property type="term" value="P:peptidoglycan biosynthetic process"/>
    <property type="evidence" value="ECO:0007669"/>
    <property type="project" value="UniProtKB-UniPathway"/>
</dbReference>
<accession>A0A0W8G031</accession>
<evidence type="ECO:0000256" key="5">
    <source>
        <dbReference type="ARBA" id="ARBA00023316"/>
    </source>
</evidence>
<dbReference type="PANTHER" id="PTHR36699">
    <property type="entry name" value="LD-TRANSPEPTIDASE"/>
    <property type="match status" value="1"/>
</dbReference>
<reference evidence="7" key="1">
    <citation type="journal article" date="2015" name="Proc. Natl. Acad. Sci. U.S.A.">
        <title>Networks of energetic and metabolic interactions define dynamics in microbial communities.</title>
        <authorList>
            <person name="Embree M."/>
            <person name="Liu J.K."/>
            <person name="Al-Bassam M.M."/>
            <person name="Zengler K."/>
        </authorList>
    </citation>
    <scope>NUCLEOTIDE SEQUENCE</scope>
</reference>
<proteinExistence type="predicted"/>
<dbReference type="PANTHER" id="PTHR36699:SF1">
    <property type="entry name" value="L,D-TRANSPEPTIDASE YAFK-RELATED"/>
    <property type="match status" value="1"/>
</dbReference>
<sequence>MREDTLEELMQQKGLTKLSNVQLVVSRHNYKLDLYSDSVLIKTYKAIFGQGTGRIKTSRFDNITPRGVYHICRIDTNNYYYKKMFLNYPNKNDAAEAFKNGIITRSEYDLITSGSLKCPPDETRLGADIGIHGIGEYNFIFKNLPFAFNWTNGSIAVSNEDIDELLSVVKIDTRVEIRDQ</sequence>
<dbReference type="Gene3D" id="2.40.440.10">
    <property type="entry name" value="L,D-transpeptidase catalytic domain-like"/>
    <property type="match status" value="1"/>
</dbReference>
<protein>
    <recommendedName>
        <fullName evidence="6">L,D-TPase catalytic domain-containing protein</fullName>
    </recommendedName>
</protein>
<gene>
    <name evidence="7" type="ORF">ASZ90_003789</name>
</gene>
<dbReference type="EMBL" id="LNQE01000474">
    <property type="protein sequence ID" value="KUG26386.1"/>
    <property type="molecule type" value="Genomic_DNA"/>
</dbReference>